<name>A0A2H4SV52_CORMI</name>
<protein>
    <submittedName>
        <fullName evidence="2">DUF726 domain</fullName>
    </submittedName>
</protein>
<reference evidence="2 3" key="1">
    <citation type="journal article" date="2017" name="BMC Genomics">
        <title>Chromosome level assembly and secondary metabolite potential of the parasitic fungus Cordyceps militaris.</title>
        <authorList>
            <person name="Kramer G.J."/>
            <person name="Nodwell J.R."/>
        </authorList>
    </citation>
    <scope>NUCLEOTIDE SEQUENCE [LARGE SCALE GENOMIC DNA]</scope>
    <source>
        <strain evidence="2 3">ATCC 34164</strain>
    </source>
</reference>
<dbReference type="InterPro" id="IPR003837">
    <property type="entry name" value="GatC"/>
</dbReference>
<dbReference type="GO" id="GO:0030956">
    <property type="term" value="C:glutamyl-tRNA(Gln) amidotransferase complex"/>
    <property type="evidence" value="ECO:0007669"/>
    <property type="project" value="TreeGrafter"/>
</dbReference>
<dbReference type="VEuPathDB" id="FungiDB:A9K55_000617"/>
<dbReference type="GO" id="GO:0006450">
    <property type="term" value="P:regulation of translational fidelity"/>
    <property type="evidence" value="ECO:0007669"/>
    <property type="project" value="InterPro"/>
</dbReference>
<dbReference type="EMBL" id="CP023327">
    <property type="protein sequence ID" value="ATY66977.1"/>
    <property type="molecule type" value="Genomic_DNA"/>
</dbReference>
<dbReference type="Pfam" id="PF20978">
    <property type="entry name" value="Gta3"/>
    <property type="match status" value="1"/>
</dbReference>
<accession>A0A2H4SV52</accession>
<dbReference type="SUPFAM" id="SSF141000">
    <property type="entry name" value="Glu-tRNAGln amidotransferase C subunit"/>
    <property type="match status" value="1"/>
</dbReference>
<feature type="domain" description="Glutamyl-tRNA amidotransferase complex subunit Gta3" evidence="1">
    <location>
        <begin position="59"/>
        <end position="116"/>
    </location>
</feature>
<dbReference type="GO" id="GO:0005739">
    <property type="term" value="C:mitochondrion"/>
    <property type="evidence" value="ECO:0007669"/>
    <property type="project" value="TreeGrafter"/>
</dbReference>
<dbReference type="GO" id="GO:0032543">
    <property type="term" value="P:mitochondrial translation"/>
    <property type="evidence" value="ECO:0007669"/>
    <property type="project" value="TreeGrafter"/>
</dbReference>
<dbReference type="AlphaFoldDB" id="A0A2H4SV52"/>
<evidence type="ECO:0000259" key="1">
    <source>
        <dbReference type="Pfam" id="PF20978"/>
    </source>
</evidence>
<dbReference type="InterPro" id="IPR036113">
    <property type="entry name" value="Asp/Glu-ADT_sf_sub_c"/>
</dbReference>
<organism evidence="2 3">
    <name type="scientific">Cordyceps militaris</name>
    <name type="common">Caterpillar fungus</name>
    <name type="synonym">Clavaria militaris</name>
    <dbReference type="NCBI Taxonomy" id="73501"/>
    <lineage>
        <taxon>Eukaryota</taxon>
        <taxon>Fungi</taxon>
        <taxon>Dikarya</taxon>
        <taxon>Ascomycota</taxon>
        <taxon>Pezizomycotina</taxon>
        <taxon>Sordariomycetes</taxon>
        <taxon>Hypocreomycetidae</taxon>
        <taxon>Hypocreales</taxon>
        <taxon>Cordycipitaceae</taxon>
        <taxon>Cordyceps</taxon>
    </lineage>
</organism>
<dbReference type="Proteomes" id="UP000323067">
    <property type="component" value="Chromosome ii"/>
</dbReference>
<evidence type="ECO:0000313" key="3">
    <source>
        <dbReference type="Proteomes" id="UP000323067"/>
    </source>
</evidence>
<proteinExistence type="predicted"/>
<evidence type="ECO:0000313" key="2">
    <source>
        <dbReference type="EMBL" id="ATY66977.1"/>
    </source>
</evidence>
<dbReference type="GO" id="GO:0070681">
    <property type="term" value="P:glutaminyl-tRNAGln biosynthesis via transamidation"/>
    <property type="evidence" value="ECO:0007669"/>
    <property type="project" value="TreeGrafter"/>
</dbReference>
<dbReference type="OrthoDB" id="5522061at2759"/>
<sequence>MSVPSFVCSRCRAVAPRRMSQLVSSQHRKAASSTTSSTAHKILAKPTWSVRSLLADNDASPAEIITPAQLHHLLKLSALPLPRSEEEEASMMATLQSQLHFVKAVQRVDTTGLEPLQAIRDETEEGQKEGTIGLGDLQDVLAKEIRVGHYKRPRRVREEIESEAEKWDALSTASKRAGRYFVVESAKKP</sequence>
<gene>
    <name evidence="2" type="ORF">A9K55_000617</name>
</gene>
<dbReference type="PANTHER" id="PTHR15004">
    <property type="entry name" value="GLUTAMYL-TRNA(GLN) AMIDOTRANSFERASE SUBUNIT C, MITOCHONDRIAL"/>
    <property type="match status" value="1"/>
</dbReference>
<dbReference type="PANTHER" id="PTHR15004:SF0">
    <property type="entry name" value="GLUTAMYL-TRNA(GLN) AMIDOTRANSFERASE SUBUNIT C, MITOCHONDRIAL"/>
    <property type="match status" value="1"/>
</dbReference>
<dbReference type="InterPro" id="IPR049545">
    <property type="entry name" value="Gta3_dom"/>
</dbReference>
<dbReference type="VEuPathDB" id="FungiDB:CCM_04535"/>